<dbReference type="EMBL" id="CP089984">
    <property type="protein sequence ID" value="WXB17341.1"/>
    <property type="molecule type" value="Genomic_DNA"/>
</dbReference>
<proteinExistence type="predicted"/>
<dbReference type="PROSITE" id="PS50995">
    <property type="entry name" value="HTH_MARR_2"/>
    <property type="match status" value="1"/>
</dbReference>
<sequence>MKRSPQAATASTASTPDSRHEIDELLKMLIYLYTENRRVTKALAARASLTGPQLTVVKMLEHMGDLSLSELSDAIRAQNSTVTGIIDRMEREGIVERVRSTDDRRVVRIHLTEKGSKLAREIPIEPIGIFHSAMETLNPQEIRDAVRFAAKVTARFRAIIKRDFPNLGEEGKEEEP</sequence>
<evidence type="ECO:0000313" key="5">
    <source>
        <dbReference type="EMBL" id="WXB17341.1"/>
    </source>
</evidence>
<dbReference type="PRINTS" id="PR00598">
    <property type="entry name" value="HTHMARR"/>
</dbReference>
<gene>
    <name evidence="5" type="ORF">LZC94_08665</name>
</gene>
<dbReference type="SUPFAM" id="SSF46785">
    <property type="entry name" value="Winged helix' DNA-binding domain"/>
    <property type="match status" value="1"/>
</dbReference>
<dbReference type="RefSeq" id="WP_394826971.1">
    <property type="nucleotide sequence ID" value="NZ_CP089984.1"/>
</dbReference>
<dbReference type="SMART" id="SM00347">
    <property type="entry name" value="HTH_MARR"/>
    <property type="match status" value="1"/>
</dbReference>
<name>A0ABZ2M5C0_9BACT</name>
<dbReference type="PANTHER" id="PTHR42756">
    <property type="entry name" value="TRANSCRIPTIONAL REGULATOR, MARR"/>
    <property type="match status" value="1"/>
</dbReference>
<dbReference type="Proteomes" id="UP001370348">
    <property type="component" value="Chromosome"/>
</dbReference>
<dbReference type="InterPro" id="IPR036388">
    <property type="entry name" value="WH-like_DNA-bd_sf"/>
</dbReference>
<dbReference type="InterPro" id="IPR000835">
    <property type="entry name" value="HTH_MarR-typ"/>
</dbReference>
<keyword evidence="2" id="KW-0238">DNA-binding</keyword>
<dbReference type="InterPro" id="IPR036390">
    <property type="entry name" value="WH_DNA-bd_sf"/>
</dbReference>
<dbReference type="PANTHER" id="PTHR42756:SF1">
    <property type="entry name" value="TRANSCRIPTIONAL REPRESSOR OF EMRAB OPERON"/>
    <property type="match status" value="1"/>
</dbReference>
<organism evidence="5 6">
    <name type="scientific">Pendulispora albinea</name>
    <dbReference type="NCBI Taxonomy" id="2741071"/>
    <lineage>
        <taxon>Bacteria</taxon>
        <taxon>Pseudomonadati</taxon>
        <taxon>Myxococcota</taxon>
        <taxon>Myxococcia</taxon>
        <taxon>Myxococcales</taxon>
        <taxon>Sorangiineae</taxon>
        <taxon>Pendulisporaceae</taxon>
        <taxon>Pendulispora</taxon>
    </lineage>
</organism>
<evidence type="ECO:0000256" key="1">
    <source>
        <dbReference type="ARBA" id="ARBA00023015"/>
    </source>
</evidence>
<protein>
    <submittedName>
        <fullName evidence="5">MarR family transcriptional regulator</fullName>
    </submittedName>
</protein>
<evidence type="ECO:0000259" key="4">
    <source>
        <dbReference type="PROSITE" id="PS50995"/>
    </source>
</evidence>
<dbReference type="Pfam" id="PF01047">
    <property type="entry name" value="MarR"/>
    <property type="match status" value="1"/>
</dbReference>
<evidence type="ECO:0000256" key="3">
    <source>
        <dbReference type="ARBA" id="ARBA00023163"/>
    </source>
</evidence>
<keyword evidence="1" id="KW-0805">Transcription regulation</keyword>
<evidence type="ECO:0000256" key="2">
    <source>
        <dbReference type="ARBA" id="ARBA00023125"/>
    </source>
</evidence>
<accession>A0ABZ2M5C0</accession>
<reference evidence="5 6" key="1">
    <citation type="submission" date="2021-12" db="EMBL/GenBank/DDBJ databases">
        <title>Discovery of the Pendulisporaceae a myxobacterial family with distinct sporulation behavior and unique specialized metabolism.</title>
        <authorList>
            <person name="Garcia R."/>
            <person name="Popoff A."/>
            <person name="Bader C.D."/>
            <person name="Loehr J."/>
            <person name="Walesch S."/>
            <person name="Walt C."/>
            <person name="Boldt J."/>
            <person name="Bunk B."/>
            <person name="Haeckl F.J.F.P.J."/>
            <person name="Gunesch A.P."/>
            <person name="Birkelbach J."/>
            <person name="Nuebel U."/>
            <person name="Pietschmann T."/>
            <person name="Bach T."/>
            <person name="Mueller R."/>
        </authorList>
    </citation>
    <scope>NUCLEOTIDE SEQUENCE [LARGE SCALE GENOMIC DNA]</scope>
    <source>
        <strain evidence="5 6">MSr11954</strain>
    </source>
</reference>
<feature type="domain" description="HTH marR-type" evidence="4">
    <location>
        <begin position="22"/>
        <end position="154"/>
    </location>
</feature>
<dbReference type="Gene3D" id="1.10.10.10">
    <property type="entry name" value="Winged helix-like DNA-binding domain superfamily/Winged helix DNA-binding domain"/>
    <property type="match status" value="1"/>
</dbReference>
<keyword evidence="6" id="KW-1185">Reference proteome</keyword>
<evidence type="ECO:0000313" key="6">
    <source>
        <dbReference type="Proteomes" id="UP001370348"/>
    </source>
</evidence>
<keyword evidence="3" id="KW-0804">Transcription</keyword>